<evidence type="ECO:0000256" key="3">
    <source>
        <dbReference type="ARBA" id="ARBA00026116"/>
    </source>
</evidence>
<comment type="catalytic activity">
    <reaction evidence="7">
        <text>3-methylbut-2-enoyl-CoA + hydrogencarbonate + ATP = 3-methyl-(2E)-glutaconyl-CoA + ADP + phosphate + H(+)</text>
        <dbReference type="Rhea" id="RHEA:13589"/>
        <dbReference type="ChEBI" id="CHEBI:15378"/>
        <dbReference type="ChEBI" id="CHEBI:17544"/>
        <dbReference type="ChEBI" id="CHEBI:30616"/>
        <dbReference type="ChEBI" id="CHEBI:43474"/>
        <dbReference type="ChEBI" id="CHEBI:57344"/>
        <dbReference type="ChEBI" id="CHEBI:57346"/>
        <dbReference type="ChEBI" id="CHEBI:456216"/>
        <dbReference type="EC" id="6.4.1.4"/>
    </reaction>
</comment>
<dbReference type="SUPFAM" id="SSF52096">
    <property type="entry name" value="ClpP/crotonase"/>
    <property type="match status" value="2"/>
</dbReference>
<comment type="caution">
    <text evidence="11">The sequence shown here is derived from an EMBL/GenBank/DDBJ whole genome shotgun (WGS) entry which is preliminary data.</text>
</comment>
<dbReference type="GO" id="GO:0004485">
    <property type="term" value="F:methylcrotonoyl-CoA carboxylase activity"/>
    <property type="evidence" value="ECO:0007669"/>
    <property type="project" value="UniProtKB-EC"/>
</dbReference>
<dbReference type="InterPro" id="IPR034733">
    <property type="entry name" value="AcCoA_carboxyl_beta"/>
</dbReference>
<dbReference type="InterPro" id="IPR045190">
    <property type="entry name" value="MCCB/AccD1-like"/>
</dbReference>
<dbReference type="FunFam" id="3.90.226.10:FF:000004">
    <property type="entry name" value="Methylcrotonoyl-CoA carboxylase beta chain"/>
    <property type="match status" value="1"/>
</dbReference>
<dbReference type="Gene3D" id="3.90.226.10">
    <property type="entry name" value="2-enoyl-CoA Hydratase, Chain A, domain 1"/>
    <property type="match status" value="2"/>
</dbReference>
<dbReference type="OrthoDB" id="439921at2759"/>
<dbReference type="EMBL" id="SRMA01026000">
    <property type="protein sequence ID" value="TRY89090.1"/>
    <property type="molecule type" value="Genomic_DNA"/>
</dbReference>
<evidence type="ECO:0000256" key="6">
    <source>
        <dbReference type="ARBA" id="ARBA00031404"/>
    </source>
</evidence>
<dbReference type="EC" id="6.4.1.4" evidence="3"/>
<dbReference type="EMBL" id="SRMA01026000">
    <property type="protein sequence ID" value="TRY89093.1"/>
    <property type="molecule type" value="Genomic_DNA"/>
</dbReference>
<dbReference type="InterPro" id="IPR011762">
    <property type="entry name" value="COA_CT_N"/>
</dbReference>
<dbReference type="GO" id="GO:0005739">
    <property type="term" value="C:mitochondrion"/>
    <property type="evidence" value="ECO:0007669"/>
    <property type="project" value="TreeGrafter"/>
</dbReference>
<dbReference type="InterPro" id="IPR029045">
    <property type="entry name" value="ClpP/crotonase-like_dom_sf"/>
</dbReference>
<dbReference type="PANTHER" id="PTHR22855:SF13">
    <property type="entry name" value="METHYLCROTONOYL-COA CARBOXYLASE BETA CHAIN, MITOCHONDRIAL"/>
    <property type="match status" value="1"/>
</dbReference>
<dbReference type="GO" id="GO:1905202">
    <property type="term" value="C:methylcrotonoyl-CoA carboxylase complex"/>
    <property type="evidence" value="ECO:0007669"/>
    <property type="project" value="TreeGrafter"/>
</dbReference>
<evidence type="ECO:0000259" key="9">
    <source>
        <dbReference type="PROSITE" id="PS50980"/>
    </source>
</evidence>
<dbReference type="Proteomes" id="UP000316079">
    <property type="component" value="Unassembled WGS sequence"/>
</dbReference>
<comment type="similarity">
    <text evidence="1">Belongs to the AccD/PCCB family.</text>
</comment>
<dbReference type="PROSITE" id="PS50989">
    <property type="entry name" value="COA_CT_CTER"/>
    <property type="match status" value="1"/>
</dbReference>
<dbReference type="AlphaFoldDB" id="A0A553QGM6"/>
<accession>A0A553QGM6</accession>
<gene>
    <name evidence="11" type="ORF">DNTS_004567</name>
</gene>
<evidence type="ECO:0000313" key="11">
    <source>
        <dbReference type="EMBL" id="TRY89091.1"/>
    </source>
</evidence>
<evidence type="ECO:0000256" key="8">
    <source>
        <dbReference type="SAM" id="Coils"/>
    </source>
</evidence>
<evidence type="ECO:0000256" key="7">
    <source>
        <dbReference type="ARBA" id="ARBA00052347"/>
    </source>
</evidence>
<evidence type="ECO:0000313" key="12">
    <source>
        <dbReference type="Proteomes" id="UP000316079"/>
    </source>
</evidence>
<dbReference type="PROSITE" id="PS50980">
    <property type="entry name" value="COA_CT_NTER"/>
    <property type="match status" value="1"/>
</dbReference>
<protein>
    <recommendedName>
        <fullName evidence="3">methylcrotonoyl-CoA carboxylase</fullName>
        <ecNumber evidence="3">6.4.1.4</ecNumber>
    </recommendedName>
    <alternativeName>
        <fullName evidence="6">3-methylcrotonyl-CoA carboxylase 2</fullName>
    </alternativeName>
    <alternativeName>
        <fullName evidence="4">3-methylcrotonyl-CoA carboxylase non-biotin-containing subunit</fullName>
    </alternativeName>
    <alternativeName>
        <fullName evidence="5">3-methylcrotonyl-CoA:carbon dioxide ligase subunit beta</fullName>
    </alternativeName>
</protein>
<comment type="pathway">
    <text evidence="2">Amino-acid degradation; L-leucine degradation; (S)-3-hydroxy-3-methylglutaryl-CoA from 3-isovaleryl-CoA: step 2/3.</text>
</comment>
<evidence type="ECO:0000256" key="5">
    <source>
        <dbReference type="ARBA" id="ARBA00031237"/>
    </source>
</evidence>
<dbReference type="Pfam" id="PF01039">
    <property type="entry name" value="Carboxyl_trans"/>
    <property type="match status" value="2"/>
</dbReference>
<name>A0A553QGM6_9TELE</name>
<evidence type="ECO:0000256" key="2">
    <source>
        <dbReference type="ARBA" id="ARBA00025711"/>
    </source>
</evidence>
<feature type="coiled-coil region" evidence="8">
    <location>
        <begin position="42"/>
        <end position="69"/>
    </location>
</feature>
<feature type="domain" description="CoA carboxyltransferase N-terminal" evidence="9">
    <location>
        <begin position="1"/>
        <end position="275"/>
    </location>
</feature>
<dbReference type="GO" id="GO:0006552">
    <property type="term" value="P:L-leucine catabolic process"/>
    <property type="evidence" value="ECO:0007669"/>
    <property type="project" value="UniProtKB-UniPathway"/>
</dbReference>
<reference evidence="11 12" key="1">
    <citation type="journal article" date="2019" name="Sci. Data">
        <title>Hybrid genome assembly and annotation of Danionella translucida.</title>
        <authorList>
            <person name="Kadobianskyi M."/>
            <person name="Schulze L."/>
            <person name="Schuelke M."/>
            <person name="Judkewitz B."/>
        </authorList>
    </citation>
    <scope>NUCLEOTIDE SEQUENCE [LARGE SCALE GENOMIC DNA]</scope>
    <source>
        <strain evidence="11 12">Bolton</strain>
    </source>
</reference>
<keyword evidence="8" id="KW-0175">Coiled coil</keyword>
<evidence type="ECO:0000259" key="10">
    <source>
        <dbReference type="PROSITE" id="PS50989"/>
    </source>
</evidence>
<sequence>MLLHYARPAVSLIRSRGVNAAVSRLYHADKVATVGSLPDTQSTVFQENYERMQALVQELKDRAEKIKLGGGEKARNLHTSRGKLLPRERIDRLLDPGVECIIVANDATVKGGTYYPVTVKKHLRAQEIAQQNNLPCIYLVDSGGANLPRQADVFPDRDHFGRIFFNQARLSSEGIAQIAVVMGSCTAGGAYVPAMADESIIVRNQGTIFLGGPPLVKAATGEEVSAEDLGGADLHCRKSGVTDHYALDDNHALHLARKAVRNLNYRKHLDVTVEPPEAPLFPADELYGIVGENLKRNFDIREVIARIVDGSKFDEFKAFYGDTLVTGFARIFGYPGTHFIELCCQRNIPLLFLQNITGFMVGREYEAGGIAKDGAKMVNAVACANVPKVTVIIGGSYGAGNYGMCGRAYSPRFLYMWPNSRISVMGGEQAATVLATITKDQKAREGKEFTAEQEAAMKEPIIKRFEEEGNPYYSSARLWDDGIIDPADTRLVLGLSLSAALNAVTQKTRFGVFRM</sequence>
<dbReference type="InterPro" id="IPR011763">
    <property type="entry name" value="COA_CT_C"/>
</dbReference>
<reference evidence="11" key="2">
    <citation type="submission" date="2019-04" db="EMBL/GenBank/DDBJ databases">
        <authorList>
            <person name="Kadobianskyi M."/>
            <person name="Schulze L."/>
            <person name="Schuelke M."/>
            <person name="Judkewitz B."/>
        </authorList>
    </citation>
    <scope>NUCLEOTIDE SEQUENCE</scope>
    <source>
        <strain evidence="11">Bolton</strain>
        <tissue evidence="11">Whole-body</tissue>
    </source>
</reference>
<dbReference type="PANTHER" id="PTHR22855">
    <property type="entry name" value="ACETYL, PROPIONYL, PYRUVATE, AND GLUTACONYL CARBOXYLASE-RELATED"/>
    <property type="match status" value="1"/>
</dbReference>
<feature type="domain" description="CoA carboxyltransferase C-terminal" evidence="10">
    <location>
        <begin position="278"/>
        <end position="507"/>
    </location>
</feature>
<keyword evidence="12" id="KW-1185">Reference proteome</keyword>
<evidence type="ECO:0000256" key="1">
    <source>
        <dbReference type="ARBA" id="ARBA00006102"/>
    </source>
</evidence>
<dbReference type="UniPathway" id="UPA00363">
    <property type="reaction ID" value="UER00861"/>
</dbReference>
<organism evidence="11 12">
    <name type="scientific">Danionella cerebrum</name>
    <dbReference type="NCBI Taxonomy" id="2873325"/>
    <lineage>
        <taxon>Eukaryota</taxon>
        <taxon>Metazoa</taxon>
        <taxon>Chordata</taxon>
        <taxon>Craniata</taxon>
        <taxon>Vertebrata</taxon>
        <taxon>Euteleostomi</taxon>
        <taxon>Actinopterygii</taxon>
        <taxon>Neopterygii</taxon>
        <taxon>Teleostei</taxon>
        <taxon>Ostariophysi</taxon>
        <taxon>Cypriniformes</taxon>
        <taxon>Danionidae</taxon>
        <taxon>Danioninae</taxon>
        <taxon>Danionella</taxon>
    </lineage>
</organism>
<proteinExistence type="inferred from homology"/>
<evidence type="ECO:0000256" key="4">
    <source>
        <dbReference type="ARBA" id="ARBA00031109"/>
    </source>
</evidence>
<dbReference type="EMBL" id="SRMA01026000">
    <property type="protein sequence ID" value="TRY89091.1"/>
    <property type="molecule type" value="Genomic_DNA"/>
</dbReference>